<dbReference type="EMBL" id="CADCUQ010000712">
    <property type="protein sequence ID" value="CAA9424831.1"/>
    <property type="molecule type" value="Genomic_DNA"/>
</dbReference>
<proteinExistence type="predicted"/>
<feature type="non-terminal residue" evidence="2">
    <location>
        <position position="1"/>
    </location>
</feature>
<organism evidence="2">
    <name type="scientific">uncultured Phycisphaerae bacterium</name>
    <dbReference type="NCBI Taxonomy" id="904963"/>
    <lineage>
        <taxon>Bacteria</taxon>
        <taxon>Pseudomonadati</taxon>
        <taxon>Planctomycetota</taxon>
        <taxon>Phycisphaerae</taxon>
        <taxon>environmental samples</taxon>
    </lineage>
</organism>
<name>A0A6J4PTG3_9BACT</name>
<protein>
    <submittedName>
        <fullName evidence="2">Uncharacterized protein</fullName>
    </submittedName>
</protein>
<dbReference type="AlphaFoldDB" id="A0A6J4PTG3"/>
<sequence length="20" mass="2185">AEAPFVLCSGSSRDRRTVHP</sequence>
<feature type="non-terminal residue" evidence="2">
    <location>
        <position position="20"/>
    </location>
</feature>
<reference evidence="2" key="1">
    <citation type="submission" date="2020-02" db="EMBL/GenBank/DDBJ databases">
        <authorList>
            <person name="Meier V. D."/>
        </authorList>
    </citation>
    <scope>NUCLEOTIDE SEQUENCE</scope>
    <source>
        <strain evidence="2">AVDCRST_MAG64</strain>
    </source>
</reference>
<feature type="region of interest" description="Disordered" evidence="1">
    <location>
        <begin position="1"/>
        <end position="20"/>
    </location>
</feature>
<evidence type="ECO:0000313" key="2">
    <source>
        <dbReference type="EMBL" id="CAA9424831.1"/>
    </source>
</evidence>
<evidence type="ECO:0000256" key="1">
    <source>
        <dbReference type="SAM" id="MobiDB-lite"/>
    </source>
</evidence>
<accession>A0A6J4PTG3</accession>
<gene>
    <name evidence="2" type="ORF">AVDCRST_MAG64-3105</name>
</gene>